<dbReference type="EMBL" id="CP076724">
    <property type="protein sequence ID" value="QWV98490.1"/>
    <property type="molecule type" value="Genomic_DNA"/>
</dbReference>
<gene>
    <name evidence="1" type="ORF">KP005_04165</name>
</gene>
<organism evidence="1 2">
    <name type="scientific">Geomonas diazotrophica</name>
    <dbReference type="NCBI Taxonomy" id="2843197"/>
    <lineage>
        <taxon>Bacteria</taxon>
        <taxon>Pseudomonadati</taxon>
        <taxon>Thermodesulfobacteriota</taxon>
        <taxon>Desulfuromonadia</taxon>
        <taxon>Geobacterales</taxon>
        <taxon>Geobacteraceae</taxon>
        <taxon>Geomonas</taxon>
    </lineage>
</organism>
<reference evidence="1 2" key="1">
    <citation type="submission" date="2021-06" db="EMBL/GenBank/DDBJ databases">
        <title>Gemonas diversity in paddy soil.</title>
        <authorList>
            <person name="Liu G."/>
        </authorList>
    </citation>
    <scope>NUCLEOTIDE SEQUENCE [LARGE SCALE GENOMIC DNA]</scope>
    <source>
        <strain evidence="1 2">RG29</strain>
    </source>
</reference>
<evidence type="ECO:0000313" key="2">
    <source>
        <dbReference type="Proteomes" id="UP000683493"/>
    </source>
</evidence>
<name>A0ABX8JSV2_9BACT</name>
<protein>
    <submittedName>
        <fullName evidence="1">Uncharacterized protein</fullName>
    </submittedName>
</protein>
<accession>A0ABX8JSV2</accession>
<sequence>MQVATTQSSTALPLVGQPFKRSETVGAETVPGAAATDRVDVSDQALAASREAGEKTSATGDATLQLLGDLLTRITGGDVQQLSYQQTELSAEQASLSFSGTISTKDGKEVSYGLELQYDHFSVEQRSATLQSGAEGISLGYQGSTAELTDRSFGFTLAATAGGEASTGKGVFHLNDEVSRIAKEMKPAVKEFLAATGAQGGWGQVNRLLRSTV</sequence>
<evidence type="ECO:0000313" key="1">
    <source>
        <dbReference type="EMBL" id="QWV98490.1"/>
    </source>
</evidence>
<keyword evidence="2" id="KW-1185">Reference proteome</keyword>
<proteinExistence type="predicted"/>
<dbReference type="Proteomes" id="UP000683493">
    <property type="component" value="Chromosome"/>
</dbReference>